<dbReference type="EMBL" id="LN515531">
    <property type="protein sequence ID" value="CEA13058.1"/>
    <property type="molecule type" value="Genomic_DNA"/>
</dbReference>
<dbReference type="AlphaFoldDB" id="A0A090I266"/>
<evidence type="ECO:0000313" key="5">
    <source>
        <dbReference type="Proteomes" id="UP000062768"/>
    </source>
</evidence>
<dbReference type="KEGG" id="mfi:DSM1535_0698"/>
<dbReference type="GeneID" id="26740017"/>
<dbReference type="KEGG" id="mfc:BRM9_0744"/>
<dbReference type="Proteomes" id="UP000062768">
    <property type="component" value="Chromosome I"/>
</dbReference>
<reference evidence="1" key="1">
    <citation type="submission" date="2013-12" db="EMBL/GenBank/DDBJ databases">
        <title>The complete genome sequence of Methanobacterium sp. BRM9.</title>
        <authorList>
            <consortium name="Pastoral Greenhouse Gas Research Consortium"/>
            <person name="Kelly W.J."/>
            <person name="Leahy S.C."/>
            <person name="Perry R."/>
            <person name="Li D."/>
            <person name="Altermann E."/>
            <person name="Lambie S.C."/>
            <person name="Attwood G.T."/>
        </authorList>
    </citation>
    <scope>NUCLEOTIDE SEQUENCE [LARGE SCALE GENOMIC DNA]</scope>
    <source>
        <strain evidence="1">BRM9</strain>
    </source>
</reference>
<gene>
    <name evidence="1" type="ORF">BRM9_0744</name>
    <name evidence="2" type="ORF">DSM1535_0698</name>
    <name evidence="4" type="ORF">ISP06_08280</name>
    <name evidence="3" type="ORF">MB9_1781</name>
</gene>
<dbReference type="EMBL" id="JADIIL010000032">
    <property type="protein sequence ID" value="MBF4475452.1"/>
    <property type="molecule type" value="Genomic_DNA"/>
</dbReference>
<dbReference type="Proteomes" id="UP000606900">
    <property type="component" value="Unassembled WGS sequence"/>
</dbReference>
<evidence type="ECO:0000313" key="2">
    <source>
        <dbReference type="EMBL" id="CEA13058.1"/>
    </source>
</evidence>
<reference evidence="2" key="2">
    <citation type="submission" date="2014-08" db="EMBL/GenBank/DDBJ databases">
        <authorList>
            <person name="Wibberg D."/>
        </authorList>
    </citation>
    <scope>NUCLEOTIDE SEQUENCE</scope>
</reference>
<evidence type="ECO:0000313" key="3">
    <source>
        <dbReference type="EMBL" id="CEL25415.1"/>
    </source>
</evidence>
<name>A0A090I266_METFO</name>
<accession>A0A090I266</accession>
<organism evidence="2">
    <name type="scientific">Methanobacterium formicicum</name>
    <dbReference type="NCBI Taxonomy" id="2162"/>
    <lineage>
        <taxon>Archaea</taxon>
        <taxon>Methanobacteriati</taxon>
        <taxon>Methanobacteriota</taxon>
        <taxon>Methanomada group</taxon>
        <taxon>Methanobacteria</taxon>
        <taxon>Methanobacteriales</taxon>
        <taxon>Methanobacteriaceae</taxon>
        <taxon>Methanobacterium</taxon>
    </lineage>
</organism>
<dbReference type="RefSeq" id="WP_048072320.1">
    <property type="nucleotide sequence ID" value="NZ_CP006933.1"/>
</dbReference>
<evidence type="ECO:0000313" key="1">
    <source>
        <dbReference type="EMBL" id="AIS31564.1"/>
    </source>
</evidence>
<sequence length="200" mass="22402">MKIMGIDLAGKEENPTGICILKMNGKISLHTLYGDGEILEKISQDKPSLIVVDAPLSLPKGRCCLEKECECAVGGHFRQSEREIRRYGPVLPLTFTGMKMLTMRGVGLAEAMGRAFKGRCQLKETHPRTVQKILGFEDLKRDLGEYFQMPRDSNEHELDALLAALTGFFYLQNCSLELGDRDEGTIIIPQGRECLQKLKE</sequence>
<dbReference type="OrthoDB" id="50338at2157"/>
<dbReference type="STRING" id="2162.BRM9_0744"/>
<dbReference type="EMBL" id="LN734822">
    <property type="protein sequence ID" value="CEL25415.1"/>
    <property type="molecule type" value="Genomic_DNA"/>
</dbReference>
<dbReference type="PATRIC" id="fig|2162.10.peg.1855"/>
<dbReference type="Proteomes" id="UP000029661">
    <property type="component" value="Chromosome"/>
</dbReference>
<protein>
    <submittedName>
        <fullName evidence="4">DUF429 domain-containing protein</fullName>
    </submittedName>
</protein>
<evidence type="ECO:0000313" key="4">
    <source>
        <dbReference type="EMBL" id="MBF4475452.1"/>
    </source>
</evidence>
<proteinExistence type="predicted"/>
<reference evidence="4" key="4">
    <citation type="submission" date="2020-10" db="EMBL/GenBank/DDBJ databases">
        <title>Dehalococcoides mccartyi of a TCE/Cr reducing biochatode.</title>
        <authorList>
            <person name="Matturro B."/>
        </authorList>
    </citation>
    <scope>NUCLEOTIDE SEQUENCE</scope>
    <source>
        <strain evidence="4">Bin2</strain>
    </source>
</reference>
<dbReference type="EMBL" id="CP006933">
    <property type="protein sequence ID" value="AIS31564.1"/>
    <property type="molecule type" value="Genomic_DNA"/>
</dbReference>
<reference evidence="3" key="3">
    <citation type="submission" date="2014-09" db="EMBL/GenBank/DDBJ databases">
        <authorList>
            <person name="Bishop-Lilly K.A."/>
            <person name="Broomall S.M."/>
            <person name="Chain P.S."/>
            <person name="Chertkov O."/>
            <person name="Coyne S.R."/>
            <person name="Daligault H.E."/>
            <person name="Davenport K.W."/>
            <person name="Erkkila T."/>
            <person name="Frey K.G."/>
            <person name="Gibbons H.S."/>
            <person name="Gu W."/>
            <person name="Jaissle J."/>
            <person name="Johnson S.L."/>
            <person name="Koroleva G.I."/>
            <person name="Ladner J.T."/>
            <person name="Lo C.-C."/>
            <person name="Minogue T.D."/>
            <person name="Munk C."/>
            <person name="Palacios G.F."/>
            <person name="Redden C.L."/>
            <person name="Rosenzweig C.N."/>
            <person name="Scholz M.B."/>
            <person name="Teshima H."/>
            <person name="Xu Y."/>
        </authorList>
    </citation>
    <scope>NUCLEOTIDE SEQUENCE</scope>
    <source>
        <strain evidence="3">Mb9</strain>
    </source>
</reference>
<keyword evidence="5" id="KW-1185">Reference proteome</keyword>